<organism evidence="1">
    <name type="scientific">Cacopsylla melanoneura</name>
    <dbReference type="NCBI Taxonomy" id="428564"/>
    <lineage>
        <taxon>Eukaryota</taxon>
        <taxon>Metazoa</taxon>
        <taxon>Ecdysozoa</taxon>
        <taxon>Arthropoda</taxon>
        <taxon>Hexapoda</taxon>
        <taxon>Insecta</taxon>
        <taxon>Pterygota</taxon>
        <taxon>Neoptera</taxon>
        <taxon>Paraneoptera</taxon>
        <taxon>Hemiptera</taxon>
        <taxon>Sternorrhyncha</taxon>
        <taxon>Psylloidea</taxon>
        <taxon>Psyllidae</taxon>
        <taxon>Psyllinae</taxon>
        <taxon>Cacopsylla</taxon>
    </lineage>
</organism>
<dbReference type="AlphaFoldDB" id="A0A8D8Y9C3"/>
<evidence type="ECO:0000313" key="1">
    <source>
        <dbReference type="EMBL" id="CAG6723425.1"/>
    </source>
</evidence>
<accession>A0A8D8Y9C3</accession>
<sequence length="112" mass="13406">MKMDIEVIEVMENIDLIDTALNTDISTFTFSQHTNTNNNSFFPIDIFMTFLLSTTKMHFETEHNVLKKKTRTHNNPTCSRYIKLYTWLHKTTFLTHYKHTHVHSKQEKGKKW</sequence>
<protein>
    <submittedName>
        <fullName evidence="1">Uncharacterized protein</fullName>
    </submittedName>
</protein>
<name>A0A8D8Y9C3_9HEMI</name>
<dbReference type="EMBL" id="HBUF01365661">
    <property type="protein sequence ID" value="CAG6723425.1"/>
    <property type="molecule type" value="Transcribed_RNA"/>
</dbReference>
<reference evidence="1" key="1">
    <citation type="submission" date="2021-05" db="EMBL/GenBank/DDBJ databases">
        <authorList>
            <person name="Alioto T."/>
            <person name="Alioto T."/>
            <person name="Gomez Garrido J."/>
        </authorList>
    </citation>
    <scope>NUCLEOTIDE SEQUENCE</scope>
</reference>
<proteinExistence type="predicted"/>